<organism evidence="6 7">
    <name type="scientific">Desulfoplanes formicivorans</name>
    <dbReference type="NCBI Taxonomy" id="1592317"/>
    <lineage>
        <taxon>Bacteria</taxon>
        <taxon>Pseudomonadati</taxon>
        <taxon>Thermodesulfobacteriota</taxon>
        <taxon>Desulfovibrionia</taxon>
        <taxon>Desulfovibrionales</taxon>
        <taxon>Desulfoplanaceae</taxon>
        <taxon>Desulfoplanes</taxon>
    </lineage>
</organism>
<proteinExistence type="predicted"/>
<accession>A0A194AIA1</accession>
<evidence type="ECO:0000256" key="2">
    <source>
        <dbReference type="ARBA" id="ARBA00022755"/>
    </source>
</evidence>
<dbReference type="Pfam" id="PF01808">
    <property type="entry name" value="AICARFT_IMPCHas"/>
    <property type="match status" value="1"/>
</dbReference>
<keyword evidence="2" id="KW-0658">Purine biosynthesis</keyword>
<sequence length="199" mass="21678">MELLPIRRALLSVTDKSGLPELARFLVDNGVELVSTGGTRKMLADAGLPVTPVSQVTGFPEILGGRVKTLHPCIHAGILADKDNPDHLATLEDKKIAPFDLICVNLYNFAQAVSQTMDLKSAVEQIDIGGPTLLRAGAKNFHSMTVLPDIADYPAFMQELSAHDMKVSLPFRRAMAVKTFSLISAYDRMIADYLGRDDL</sequence>
<dbReference type="SUPFAM" id="SSF52335">
    <property type="entry name" value="Methylglyoxal synthase-like"/>
    <property type="match status" value="1"/>
</dbReference>
<name>A0A194AIA1_9BACT</name>
<evidence type="ECO:0000313" key="7">
    <source>
        <dbReference type="Proteomes" id="UP000095200"/>
    </source>
</evidence>
<dbReference type="GO" id="GO:0005829">
    <property type="term" value="C:cytosol"/>
    <property type="evidence" value="ECO:0007669"/>
    <property type="project" value="TreeGrafter"/>
</dbReference>
<dbReference type="PANTHER" id="PTHR11692">
    <property type="entry name" value="BIFUNCTIONAL PURINE BIOSYNTHESIS PROTEIN PURH"/>
    <property type="match status" value="1"/>
</dbReference>
<reference evidence="7" key="1">
    <citation type="submission" date="2016-06" db="EMBL/GenBank/DDBJ databases">
        <title>Draft genome sequence of Desulfoplanes formicivorans strain Pf12B.</title>
        <authorList>
            <person name="Watanabe M."/>
            <person name="Kojima H."/>
            <person name="Fukui M."/>
        </authorList>
    </citation>
    <scope>NUCLEOTIDE SEQUENCE [LARGE SCALE GENOMIC DNA]</scope>
    <source>
        <strain evidence="7">Pf12B</strain>
    </source>
</reference>
<comment type="caution">
    <text evidence="6">The sequence shown here is derived from an EMBL/GenBank/DDBJ whole genome shotgun (WGS) entry which is preliminary data.</text>
</comment>
<dbReference type="PROSITE" id="PS51855">
    <property type="entry name" value="MGS"/>
    <property type="match status" value="1"/>
</dbReference>
<dbReference type="EMBL" id="BDFE01000015">
    <property type="protein sequence ID" value="GAU08801.1"/>
    <property type="molecule type" value="Genomic_DNA"/>
</dbReference>
<dbReference type="PANTHER" id="PTHR11692:SF0">
    <property type="entry name" value="BIFUNCTIONAL PURINE BIOSYNTHESIS PROTEIN ATIC"/>
    <property type="match status" value="1"/>
</dbReference>
<dbReference type="FunFam" id="3.40.50.1380:FF:000001">
    <property type="entry name" value="Bifunctional purine biosynthesis protein PurH"/>
    <property type="match status" value="1"/>
</dbReference>
<dbReference type="SMART" id="SM00851">
    <property type="entry name" value="MGS"/>
    <property type="match status" value="1"/>
</dbReference>
<keyword evidence="4" id="KW-0511">Multifunctional enzyme</keyword>
<evidence type="ECO:0000256" key="1">
    <source>
        <dbReference type="ARBA" id="ARBA00022679"/>
    </source>
</evidence>
<keyword evidence="1" id="KW-0808">Transferase</keyword>
<dbReference type="CDD" id="cd01421">
    <property type="entry name" value="IMPCH"/>
    <property type="match status" value="1"/>
</dbReference>
<evidence type="ECO:0000256" key="3">
    <source>
        <dbReference type="ARBA" id="ARBA00022801"/>
    </source>
</evidence>
<dbReference type="InterPro" id="IPR011607">
    <property type="entry name" value="MGS-like_dom"/>
</dbReference>
<dbReference type="GO" id="GO:0003937">
    <property type="term" value="F:IMP cyclohydrolase activity"/>
    <property type="evidence" value="ECO:0007669"/>
    <property type="project" value="InterPro"/>
</dbReference>
<evidence type="ECO:0000256" key="4">
    <source>
        <dbReference type="ARBA" id="ARBA00023268"/>
    </source>
</evidence>
<dbReference type="RefSeq" id="WP_069858581.1">
    <property type="nucleotide sequence ID" value="NZ_BDFE01000015.1"/>
</dbReference>
<dbReference type="STRING" id="1592317.DPF_1518"/>
<dbReference type="InterPro" id="IPR036914">
    <property type="entry name" value="MGS-like_dom_sf"/>
</dbReference>
<gene>
    <name evidence="6" type="ORF">DPF_1518</name>
</gene>
<evidence type="ECO:0000259" key="5">
    <source>
        <dbReference type="PROSITE" id="PS51855"/>
    </source>
</evidence>
<protein>
    <submittedName>
        <fullName evidence="6">IMP cyclohydrolase</fullName>
    </submittedName>
</protein>
<dbReference type="OrthoDB" id="9802065at2"/>
<dbReference type="Pfam" id="PF02142">
    <property type="entry name" value="MGS"/>
    <property type="match status" value="1"/>
</dbReference>
<dbReference type="Gene3D" id="3.40.50.1380">
    <property type="entry name" value="Methylglyoxal synthase-like domain"/>
    <property type="match status" value="1"/>
</dbReference>
<dbReference type="GO" id="GO:0004643">
    <property type="term" value="F:phosphoribosylaminoimidazolecarboxamide formyltransferase activity"/>
    <property type="evidence" value="ECO:0007669"/>
    <property type="project" value="InterPro"/>
</dbReference>
<feature type="domain" description="MGS-like" evidence="5">
    <location>
        <begin position="1"/>
        <end position="148"/>
    </location>
</feature>
<keyword evidence="7" id="KW-1185">Reference proteome</keyword>
<dbReference type="InterPro" id="IPR002695">
    <property type="entry name" value="PurH-like"/>
</dbReference>
<dbReference type="AlphaFoldDB" id="A0A194AIA1"/>
<dbReference type="Proteomes" id="UP000095200">
    <property type="component" value="Unassembled WGS sequence"/>
</dbReference>
<keyword evidence="3 6" id="KW-0378">Hydrolase</keyword>
<dbReference type="GO" id="GO:0006189">
    <property type="term" value="P:'de novo' IMP biosynthetic process"/>
    <property type="evidence" value="ECO:0007669"/>
    <property type="project" value="TreeGrafter"/>
</dbReference>
<evidence type="ECO:0000313" key="6">
    <source>
        <dbReference type="EMBL" id="GAU08801.1"/>
    </source>
</evidence>